<dbReference type="Proteomes" id="UP000314294">
    <property type="component" value="Unassembled WGS sequence"/>
</dbReference>
<protein>
    <submittedName>
        <fullName evidence="2">Uncharacterized protein</fullName>
    </submittedName>
</protein>
<comment type="caution">
    <text evidence="2">The sequence shown here is derived from an EMBL/GenBank/DDBJ whole genome shotgun (WGS) entry which is preliminary data.</text>
</comment>
<feature type="region of interest" description="Disordered" evidence="1">
    <location>
        <begin position="1"/>
        <end position="32"/>
    </location>
</feature>
<name>A0A4Z2EZV7_9TELE</name>
<dbReference type="AlphaFoldDB" id="A0A4Z2EZV7"/>
<evidence type="ECO:0000313" key="2">
    <source>
        <dbReference type="EMBL" id="TNN34389.1"/>
    </source>
</evidence>
<gene>
    <name evidence="2" type="ORF">EYF80_055446</name>
</gene>
<dbReference type="EMBL" id="SRLO01001975">
    <property type="protein sequence ID" value="TNN34389.1"/>
    <property type="molecule type" value="Genomic_DNA"/>
</dbReference>
<accession>A0A4Z2EZV7</accession>
<evidence type="ECO:0000313" key="3">
    <source>
        <dbReference type="Proteomes" id="UP000314294"/>
    </source>
</evidence>
<keyword evidence="3" id="KW-1185">Reference proteome</keyword>
<sequence>MGFVQSLSRRSLQEALPDGKTQQQAARQLESLGPLISDQAPLRDYTLAVLQSKHTDTTNSSRTLLSETATYSLVSGL</sequence>
<organism evidence="2 3">
    <name type="scientific">Liparis tanakae</name>
    <name type="common">Tanaka's snailfish</name>
    <dbReference type="NCBI Taxonomy" id="230148"/>
    <lineage>
        <taxon>Eukaryota</taxon>
        <taxon>Metazoa</taxon>
        <taxon>Chordata</taxon>
        <taxon>Craniata</taxon>
        <taxon>Vertebrata</taxon>
        <taxon>Euteleostomi</taxon>
        <taxon>Actinopterygii</taxon>
        <taxon>Neopterygii</taxon>
        <taxon>Teleostei</taxon>
        <taxon>Neoteleostei</taxon>
        <taxon>Acanthomorphata</taxon>
        <taxon>Eupercaria</taxon>
        <taxon>Perciformes</taxon>
        <taxon>Cottioidei</taxon>
        <taxon>Cottales</taxon>
        <taxon>Liparidae</taxon>
        <taxon>Liparis</taxon>
    </lineage>
</organism>
<evidence type="ECO:0000256" key="1">
    <source>
        <dbReference type="SAM" id="MobiDB-lite"/>
    </source>
</evidence>
<reference evidence="2 3" key="1">
    <citation type="submission" date="2019-03" db="EMBL/GenBank/DDBJ databases">
        <title>First draft genome of Liparis tanakae, snailfish: a comprehensive survey of snailfish specific genes.</title>
        <authorList>
            <person name="Kim W."/>
            <person name="Song I."/>
            <person name="Jeong J.-H."/>
            <person name="Kim D."/>
            <person name="Kim S."/>
            <person name="Ryu S."/>
            <person name="Song J.Y."/>
            <person name="Lee S.K."/>
        </authorList>
    </citation>
    <scope>NUCLEOTIDE SEQUENCE [LARGE SCALE GENOMIC DNA]</scope>
    <source>
        <tissue evidence="2">Muscle</tissue>
    </source>
</reference>
<feature type="compositionally biased region" description="Polar residues" evidence="1">
    <location>
        <begin position="1"/>
        <end position="10"/>
    </location>
</feature>
<proteinExistence type="predicted"/>